<dbReference type="InterPro" id="IPR000362">
    <property type="entry name" value="Fumarate_lyase_fam"/>
</dbReference>
<organism evidence="10 11">
    <name type="scientific">Halopseudomonas salina</name>
    <dbReference type="NCBI Taxonomy" id="1323744"/>
    <lineage>
        <taxon>Bacteria</taxon>
        <taxon>Pseudomonadati</taxon>
        <taxon>Pseudomonadota</taxon>
        <taxon>Gammaproteobacteria</taxon>
        <taxon>Pseudomonadales</taxon>
        <taxon>Pseudomonadaceae</taxon>
        <taxon>Halopseudomonas</taxon>
    </lineage>
</organism>
<dbReference type="PANTHER" id="PTHR43814:SF1">
    <property type="entry name" value="ARGININOSUCCINATE LYASE"/>
    <property type="match status" value="1"/>
</dbReference>
<reference evidence="11" key="1">
    <citation type="journal article" date="2019" name="Int. J. Syst. Evol. Microbiol.">
        <title>The Global Catalogue of Microorganisms (GCM) 10K type strain sequencing project: providing services to taxonomists for standard genome sequencing and annotation.</title>
        <authorList>
            <consortium name="The Broad Institute Genomics Platform"/>
            <consortium name="The Broad Institute Genome Sequencing Center for Infectious Disease"/>
            <person name="Wu L."/>
            <person name="Ma J."/>
        </authorList>
    </citation>
    <scope>NUCLEOTIDE SEQUENCE [LARGE SCALE GENOMIC DNA]</scope>
    <source>
        <strain evidence="11">CGMCC 1.12482</strain>
    </source>
</reference>
<evidence type="ECO:0000259" key="8">
    <source>
        <dbReference type="Pfam" id="PF00206"/>
    </source>
</evidence>
<dbReference type="PRINTS" id="PR00145">
    <property type="entry name" value="ARGSUCLYASE"/>
</dbReference>
<comment type="caution">
    <text evidence="10">The sequence shown here is derived from an EMBL/GenBank/DDBJ whole genome shotgun (WGS) entry which is preliminary data.</text>
</comment>
<dbReference type="Pfam" id="PF00206">
    <property type="entry name" value="Lyase_1"/>
    <property type="match status" value="1"/>
</dbReference>
<evidence type="ECO:0000256" key="7">
    <source>
        <dbReference type="SAM" id="MobiDB-lite"/>
    </source>
</evidence>
<evidence type="ECO:0000313" key="11">
    <source>
        <dbReference type="Proteomes" id="UP000638188"/>
    </source>
</evidence>
<feature type="domain" description="Fumarate lyase N-terminal" evidence="8">
    <location>
        <begin position="25"/>
        <end position="319"/>
    </location>
</feature>
<dbReference type="Pfam" id="PF14698">
    <property type="entry name" value="ASL_C2"/>
    <property type="match status" value="1"/>
</dbReference>
<evidence type="ECO:0000256" key="1">
    <source>
        <dbReference type="ARBA" id="ARBA00000985"/>
    </source>
</evidence>
<dbReference type="PANTHER" id="PTHR43814">
    <property type="entry name" value="ARGININOSUCCINATE LYASE"/>
    <property type="match status" value="1"/>
</dbReference>
<keyword evidence="5 6" id="KW-0055">Arginine biosynthesis</keyword>
<accession>A0ABQ1P716</accession>
<name>A0ABQ1P716_9GAMM</name>
<dbReference type="Gene3D" id="1.10.40.30">
    <property type="entry name" value="Fumarase/aspartase (C-terminal domain)"/>
    <property type="match status" value="1"/>
</dbReference>
<dbReference type="PRINTS" id="PR00149">
    <property type="entry name" value="FUMRATELYASE"/>
</dbReference>
<keyword evidence="6" id="KW-0028">Amino-acid biosynthesis</keyword>
<keyword evidence="11" id="KW-1185">Reference proteome</keyword>
<feature type="compositionally biased region" description="Polar residues" evidence="7">
    <location>
        <begin position="7"/>
        <end position="23"/>
    </location>
</feature>
<dbReference type="InterPro" id="IPR009049">
    <property type="entry name" value="Argininosuccinate_lyase"/>
</dbReference>
<feature type="domain" description="Argininosuccinate lyase C-terminal" evidence="9">
    <location>
        <begin position="382"/>
        <end position="450"/>
    </location>
</feature>
<dbReference type="EC" id="4.3.2.1" evidence="4 6"/>
<dbReference type="InterPro" id="IPR022761">
    <property type="entry name" value="Fumarate_lyase_N"/>
</dbReference>
<dbReference type="Gene3D" id="1.10.275.10">
    <property type="entry name" value="Fumarase/aspartase (N-terminal domain)"/>
    <property type="match status" value="1"/>
</dbReference>
<keyword evidence="6" id="KW-0963">Cytoplasm</keyword>
<evidence type="ECO:0000313" key="10">
    <source>
        <dbReference type="EMBL" id="GGC92480.1"/>
    </source>
</evidence>
<dbReference type="InterPro" id="IPR008948">
    <property type="entry name" value="L-Aspartase-like"/>
</dbReference>
<evidence type="ECO:0000256" key="4">
    <source>
        <dbReference type="ARBA" id="ARBA00012338"/>
    </source>
</evidence>
<evidence type="ECO:0000256" key="2">
    <source>
        <dbReference type="ARBA" id="ARBA00004941"/>
    </source>
</evidence>
<dbReference type="InterPro" id="IPR024083">
    <property type="entry name" value="Fumarase/histidase_N"/>
</dbReference>
<sequence length="476" mass="53132">MLWAFASGTTRPMSQDQTTNQSWGGRFSEPVDAFVARFTASVDFDKRLYKQDIQGSIAHATMLARVGVLSEEERDSIIAGLHSIQSEIEAGQFDWRVDLEDVHMNIEARLTAQIGVTGKKLHTGRSRNDQVATDIRLWLREEIDVILVELQRLQTGLLDQAERHAAVIMPGFTHLQTAQPVTFGHHLLAWFEMLSRDRERLLDCRKRVNRMPLGSAALAGTTYPIDRSITCELLGFDAVSGNSLDGVSDRDFAIEFCAAASLAMMHMSRFSEELVLWTSAQFNFIELPDRFCTGSSIMPQKKNPDVPELVRGKTGRVYGQLMSLLTLMKSQPLAYNKDNQEDKEPLFDAVDTLRDCLRAFADMIPAIQPNVEAMREAALRGFSTATDLADYLVRRGLPFRDCHEIVGHAVKFGVESGKDLAEMSLEELRQFSDQIEKDVFDVLTLEGSVNARDHIGGTAPAQVRAAVVRGRDLLAS</sequence>
<dbReference type="EMBL" id="BMFF01000002">
    <property type="protein sequence ID" value="GGC92480.1"/>
    <property type="molecule type" value="Genomic_DNA"/>
</dbReference>
<dbReference type="InterPro" id="IPR020557">
    <property type="entry name" value="Fumarate_lyase_CS"/>
</dbReference>
<comment type="subcellular location">
    <subcellularLocation>
        <location evidence="6">Cytoplasm</location>
    </subcellularLocation>
</comment>
<evidence type="ECO:0000259" key="9">
    <source>
        <dbReference type="Pfam" id="PF14698"/>
    </source>
</evidence>
<dbReference type="NCBIfam" id="TIGR00838">
    <property type="entry name" value="argH"/>
    <property type="match status" value="1"/>
</dbReference>
<dbReference type="CDD" id="cd01359">
    <property type="entry name" value="Argininosuccinate_lyase"/>
    <property type="match status" value="1"/>
</dbReference>
<dbReference type="GO" id="GO:0016829">
    <property type="term" value="F:lyase activity"/>
    <property type="evidence" value="ECO:0007669"/>
    <property type="project" value="UniProtKB-KW"/>
</dbReference>
<evidence type="ECO:0000256" key="5">
    <source>
        <dbReference type="ARBA" id="ARBA00022571"/>
    </source>
</evidence>
<comment type="similarity">
    <text evidence="6">Belongs to the lyase 1 family. Argininosuccinate lyase subfamily.</text>
</comment>
<dbReference type="PROSITE" id="PS00163">
    <property type="entry name" value="FUMARATE_LYASES"/>
    <property type="match status" value="1"/>
</dbReference>
<comment type="pathway">
    <text evidence="2 6">Amino-acid biosynthesis; L-arginine biosynthesis; L-arginine from L-ornithine and carbamoyl phosphate: step 3/3.</text>
</comment>
<feature type="region of interest" description="Disordered" evidence="7">
    <location>
        <begin position="1"/>
        <end position="25"/>
    </location>
</feature>
<evidence type="ECO:0000256" key="6">
    <source>
        <dbReference type="HAMAP-Rule" id="MF_00006"/>
    </source>
</evidence>
<gene>
    <name evidence="6 10" type="primary">argH</name>
    <name evidence="10" type="ORF">GCM10007418_10030</name>
</gene>
<comment type="similarity">
    <text evidence="3">In the N-terminal section; belongs to the lyase 1 family. Argininosuccinate lyase subfamily.</text>
</comment>
<protein>
    <recommendedName>
        <fullName evidence="4 6">Argininosuccinate lyase</fullName>
        <shortName evidence="6">ASAL</shortName>
        <ecNumber evidence="4 6">4.3.2.1</ecNumber>
    </recommendedName>
    <alternativeName>
        <fullName evidence="6">Arginosuccinase</fullName>
    </alternativeName>
</protein>
<dbReference type="SUPFAM" id="SSF48557">
    <property type="entry name" value="L-aspartase-like"/>
    <property type="match status" value="1"/>
</dbReference>
<dbReference type="Gene3D" id="1.20.200.10">
    <property type="entry name" value="Fumarase/aspartase (Central domain)"/>
    <property type="match status" value="1"/>
</dbReference>
<dbReference type="Proteomes" id="UP000638188">
    <property type="component" value="Unassembled WGS sequence"/>
</dbReference>
<dbReference type="InterPro" id="IPR029419">
    <property type="entry name" value="Arg_succ_lyase_C"/>
</dbReference>
<keyword evidence="6 10" id="KW-0456">Lyase</keyword>
<comment type="catalytic activity">
    <reaction evidence="1 6">
        <text>2-(N(omega)-L-arginino)succinate = fumarate + L-arginine</text>
        <dbReference type="Rhea" id="RHEA:24020"/>
        <dbReference type="ChEBI" id="CHEBI:29806"/>
        <dbReference type="ChEBI" id="CHEBI:32682"/>
        <dbReference type="ChEBI" id="CHEBI:57472"/>
        <dbReference type="EC" id="4.3.2.1"/>
    </reaction>
</comment>
<dbReference type="HAMAP" id="MF_00006">
    <property type="entry name" value="Arg_succ_lyase"/>
    <property type="match status" value="1"/>
</dbReference>
<proteinExistence type="inferred from homology"/>
<evidence type="ECO:0000256" key="3">
    <source>
        <dbReference type="ARBA" id="ARBA00005552"/>
    </source>
</evidence>